<keyword evidence="5" id="KW-0663">Pyridoxal phosphate</keyword>
<dbReference type="GO" id="GO:0008483">
    <property type="term" value="F:transaminase activity"/>
    <property type="evidence" value="ECO:0007669"/>
    <property type="project" value="UniProtKB-KW"/>
</dbReference>
<evidence type="ECO:0000256" key="2">
    <source>
        <dbReference type="ARBA" id="ARBA00007441"/>
    </source>
</evidence>
<dbReference type="PANTHER" id="PTHR46383:SF3">
    <property type="entry name" value="ASPARTATE AMINOTRANSFERASE-RELATED"/>
    <property type="match status" value="1"/>
</dbReference>
<dbReference type="RefSeq" id="WP_095263945.1">
    <property type="nucleotide sequence ID" value="NZ_NPBY01000014.1"/>
</dbReference>
<evidence type="ECO:0000256" key="4">
    <source>
        <dbReference type="ARBA" id="ARBA00022679"/>
    </source>
</evidence>
<dbReference type="InterPro" id="IPR050596">
    <property type="entry name" value="AspAT/PAT-like"/>
</dbReference>
<dbReference type="EMBL" id="NPBY01000014">
    <property type="protein sequence ID" value="PAD78997.1"/>
    <property type="molecule type" value="Genomic_DNA"/>
</dbReference>
<evidence type="ECO:0000256" key="3">
    <source>
        <dbReference type="ARBA" id="ARBA00022576"/>
    </source>
</evidence>
<feature type="domain" description="Aminotransferase class I/classII large" evidence="7">
    <location>
        <begin position="31"/>
        <end position="381"/>
    </location>
</feature>
<dbReference type="PANTHER" id="PTHR46383">
    <property type="entry name" value="ASPARTATE AMINOTRANSFERASE"/>
    <property type="match status" value="1"/>
</dbReference>
<reference evidence="8 11" key="2">
    <citation type="submission" date="2019-11" db="EMBL/GenBank/DDBJ databases">
        <title>Draft genome sequences of five Paenibacillus species of dairy origin.</title>
        <authorList>
            <person name="Olajide A.M."/>
            <person name="Chen S."/>
            <person name="Lapointe G."/>
        </authorList>
    </citation>
    <scope>NUCLEOTIDE SEQUENCE [LARGE SCALE GENOMIC DNA]</scope>
    <source>
        <strain evidence="8 11">3CS1</strain>
    </source>
</reference>
<reference evidence="9 10" key="1">
    <citation type="submission" date="2017-07" db="EMBL/GenBank/DDBJ databases">
        <title>Isolation and whole genome analysis of endospore-forming bacteria from heroin.</title>
        <authorList>
            <person name="Kalinowski J."/>
            <person name="Ahrens B."/>
            <person name="Al-Dilaimi A."/>
            <person name="Winkler A."/>
            <person name="Wibberg D."/>
            <person name="Schleenbecker U."/>
            <person name="Ruckert C."/>
            <person name="Wolfel R."/>
            <person name="Grass G."/>
        </authorList>
    </citation>
    <scope>NUCLEOTIDE SEQUENCE [LARGE SCALE GENOMIC DNA]</scope>
    <source>
        <strain evidence="9 10">7537-G1</strain>
    </source>
</reference>
<keyword evidence="11" id="KW-1185">Reference proteome</keyword>
<organism evidence="9 10">
    <name type="scientific">Paenibacillus campinasensis</name>
    <dbReference type="NCBI Taxonomy" id="66347"/>
    <lineage>
        <taxon>Bacteria</taxon>
        <taxon>Bacillati</taxon>
        <taxon>Bacillota</taxon>
        <taxon>Bacilli</taxon>
        <taxon>Bacillales</taxon>
        <taxon>Paenibacillaceae</taxon>
        <taxon>Paenibacillus</taxon>
    </lineage>
</organism>
<keyword evidence="3 6" id="KW-0032">Aminotransferase</keyword>
<evidence type="ECO:0000313" key="11">
    <source>
        <dbReference type="Proteomes" id="UP000435177"/>
    </source>
</evidence>
<dbReference type="Proteomes" id="UP000435177">
    <property type="component" value="Unassembled WGS sequence"/>
</dbReference>
<dbReference type="FunFam" id="3.40.640.10:FF:000033">
    <property type="entry name" value="Aspartate aminotransferase"/>
    <property type="match status" value="1"/>
</dbReference>
<dbReference type="OrthoDB" id="9813612at2"/>
<proteinExistence type="inferred from homology"/>
<evidence type="ECO:0000313" key="10">
    <source>
        <dbReference type="Proteomes" id="UP000215596"/>
    </source>
</evidence>
<sequence>MNPISSRISPVVQSIPPSGIRQFFNVVEGDKDIISLGVGEPDFSTPKCAIDAVKRSLEQGQTMYTPNEGMSDLREAIAEYMHASFGIRYEPSREVLVTVGGSEAIDLALRAILSPGDEVIVPVPGYIAYAPLIRLNGGTPVELELAEKDQFKLTAEALRQAITPQTKAIMVNYPSNPTGAIMTHEDWLPIARLAVQHNLIILSDEIYAELTYEGKHVSIASLPGMRERTVVISGFSKAYAMTGWRVGYVCGDRALIAAMTKIHQYTALCAPRVGQAAALECLRSGQADKEEMKRAFNERRRMFAAALNDIGLSCRQPQGAFYLFPSIAGTGLSSQVFAERLLVEAKVAVVPGHVFGAGGEGFIRCSYAASSVQLAEAVERIDRWLKQTGLVYKIRDSLRYSVAVMPSSLRKIRLK</sequence>
<name>A0A268F0U2_9BACL</name>
<evidence type="ECO:0000256" key="6">
    <source>
        <dbReference type="RuleBase" id="RU000481"/>
    </source>
</evidence>
<dbReference type="InterPro" id="IPR004838">
    <property type="entry name" value="NHTrfase_class1_PyrdxlP-BS"/>
</dbReference>
<dbReference type="PROSITE" id="PS00105">
    <property type="entry name" value="AA_TRANSFER_CLASS_1"/>
    <property type="match status" value="1"/>
</dbReference>
<dbReference type="SUPFAM" id="SSF53383">
    <property type="entry name" value="PLP-dependent transferases"/>
    <property type="match status" value="1"/>
</dbReference>
<dbReference type="CDD" id="cd00609">
    <property type="entry name" value="AAT_like"/>
    <property type="match status" value="1"/>
</dbReference>
<dbReference type="Pfam" id="PF00155">
    <property type="entry name" value="Aminotran_1_2"/>
    <property type="match status" value="1"/>
</dbReference>
<accession>A0A268F0U2</accession>
<evidence type="ECO:0000256" key="1">
    <source>
        <dbReference type="ARBA" id="ARBA00001933"/>
    </source>
</evidence>
<evidence type="ECO:0000313" key="8">
    <source>
        <dbReference type="EMBL" id="MUG65619.1"/>
    </source>
</evidence>
<evidence type="ECO:0000259" key="7">
    <source>
        <dbReference type="Pfam" id="PF00155"/>
    </source>
</evidence>
<dbReference type="Gene3D" id="3.90.1150.10">
    <property type="entry name" value="Aspartate Aminotransferase, domain 1"/>
    <property type="match status" value="1"/>
</dbReference>
<dbReference type="Gene3D" id="3.40.640.10">
    <property type="entry name" value="Type I PLP-dependent aspartate aminotransferase-like (Major domain)"/>
    <property type="match status" value="1"/>
</dbReference>
<dbReference type="GO" id="GO:0006520">
    <property type="term" value="P:amino acid metabolic process"/>
    <property type="evidence" value="ECO:0007669"/>
    <property type="project" value="InterPro"/>
</dbReference>
<dbReference type="EC" id="2.6.1.-" evidence="6"/>
<dbReference type="InterPro" id="IPR004839">
    <property type="entry name" value="Aminotransferase_I/II_large"/>
</dbReference>
<evidence type="ECO:0000313" key="9">
    <source>
        <dbReference type="EMBL" id="PAD78997.1"/>
    </source>
</evidence>
<dbReference type="GO" id="GO:0030170">
    <property type="term" value="F:pyridoxal phosphate binding"/>
    <property type="evidence" value="ECO:0007669"/>
    <property type="project" value="InterPro"/>
</dbReference>
<dbReference type="InterPro" id="IPR015424">
    <property type="entry name" value="PyrdxlP-dep_Trfase"/>
</dbReference>
<comment type="cofactor">
    <cofactor evidence="1 6">
        <name>pyridoxal 5'-phosphate</name>
        <dbReference type="ChEBI" id="CHEBI:597326"/>
    </cofactor>
</comment>
<dbReference type="InterPro" id="IPR015422">
    <property type="entry name" value="PyrdxlP-dep_Trfase_small"/>
</dbReference>
<gene>
    <name evidence="9" type="ORF">CHH67_05220</name>
    <name evidence="8" type="ORF">GNP94_06305</name>
</gene>
<evidence type="ECO:0000256" key="5">
    <source>
        <dbReference type="ARBA" id="ARBA00022898"/>
    </source>
</evidence>
<dbReference type="EMBL" id="WOAA01000003">
    <property type="protein sequence ID" value="MUG65619.1"/>
    <property type="molecule type" value="Genomic_DNA"/>
</dbReference>
<comment type="similarity">
    <text evidence="2 6">Belongs to the class-I pyridoxal-phosphate-dependent aminotransferase family.</text>
</comment>
<dbReference type="Proteomes" id="UP000215596">
    <property type="component" value="Unassembled WGS sequence"/>
</dbReference>
<dbReference type="InterPro" id="IPR015421">
    <property type="entry name" value="PyrdxlP-dep_Trfase_major"/>
</dbReference>
<comment type="caution">
    <text evidence="9">The sequence shown here is derived from an EMBL/GenBank/DDBJ whole genome shotgun (WGS) entry which is preliminary data.</text>
</comment>
<keyword evidence="4 6" id="KW-0808">Transferase</keyword>
<dbReference type="AlphaFoldDB" id="A0A268F0U2"/>
<protein>
    <recommendedName>
        <fullName evidence="6">Aminotransferase</fullName>
        <ecNumber evidence="6">2.6.1.-</ecNumber>
    </recommendedName>
</protein>